<evidence type="ECO:0000256" key="1">
    <source>
        <dbReference type="ARBA" id="ARBA00010815"/>
    </source>
</evidence>
<dbReference type="SUPFAM" id="SSF53335">
    <property type="entry name" value="S-adenosyl-L-methionine-dependent methyltransferases"/>
    <property type="match status" value="1"/>
</dbReference>
<name>A0A2V3UDB6_9HYPH</name>
<keyword evidence="8" id="KW-1185">Reference proteome</keyword>
<evidence type="ECO:0000256" key="6">
    <source>
        <dbReference type="PIRSR" id="PIRSR003085-1"/>
    </source>
</evidence>
<protein>
    <submittedName>
        <fullName evidence="7">Cyclopropane-fatty-acyl-phospholipid synthase</fullName>
    </submittedName>
</protein>
<gene>
    <name evidence="7" type="ORF">C7450_103494</name>
</gene>
<dbReference type="Proteomes" id="UP000248021">
    <property type="component" value="Unassembled WGS sequence"/>
</dbReference>
<proteinExistence type="inferred from homology"/>
<dbReference type="InterPro" id="IPR003333">
    <property type="entry name" value="CMAS"/>
</dbReference>
<feature type="active site" evidence="6">
    <location>
        <position position="387"/>
    </location>
</feature>
<dbReference type="AlphaFoldDB" id="A0A2V3UDB6"/>
<evidence type="ECO:0000256" key="4">
    <source>
        <dbReference type="ARBA" id="ARBA00022691"/>
    </source>
</evidence>
<evidence type="ECO:0000313" key="7">
    <source>
        <dbReference type="EMBL" id="PXW61972.1"/>
    </source>
</evidence>
<dbReference type="CDD" id="cd02440">
    <property type="entry name" value="AdoMet_MTases"/>
    <property type="match status" value="1"/>
</dbReference>
<organism evidence="7 8">
    <name type="scientific">Chelatococcus asaccharovorans</name>
    <dbReference type="NCBI Taxonomy" id="28210"/>
    <lineage>
        <taxon>Bacteria</taxon>
        <taxon>Pseudomonadati</taxon>
        <taxon>Pseudomonadota</taxon>
        <taxon>Alphaproteobacteria</taxon>
        <taxon>Hyphomicrobiales</taxon>
        <taxon>Chelatococcaceae</taxon>
        <taxon>Chelatococcus</taxon>
    </lineage>
</organism>
<keyword evidence="5" id="KW-0443">Lipid metabolism</keyword>
<comment type="caution">
    <text evidence="7">The sequence shown here is derived from an EMBL/GenBank/DDBJ whole genome shotgun (WGS) entry which is preliminary data.</text>
</comment>
<dbReference type="InterPro" id="IPR029063">
    <property type="entry name" value="SAM-dependent_MTases_sf"/>
</dbReference>
<dbReference type="Pfam" id="PF02353">
    <property type="entry name" value="CMAS"/>
    <property type="match status" value="1"/>
</dbReference>
<evidence type="ECO:0000313" key="8">
    <source>
        <dbReference type="Proteomes" id="UP000248021"/>
    </source>
</evidence>
<accession>A0A2V3UDB6</accession>
<evidence type="ECO:0000256" key="5">
    <source>
        <dbReference type="ARBA" id="ARBA00023098"/>
    </source>
</evidence>
<keyword evidence="2" id="KW-0489">Methyltransferase</keyword>
<dbReference type="RefSeq" id="WP_110374239.1">
    <property type="nucleotide sequence ID" value="NZ_JAHBRY010000001.1"/>
</dbReference>
<keyword evidence="3" id="KW-0808">Transferase</keyword>
<dbReference type="PANTHER" id="PTHR43667">
    <property type="entry name" value="CYCLOPROPANE-FATTY-ACYL-PHOSPHOLIPID SYNTHASE"/>
    <property type="match status" value="1"/>
</dbReference>
<sequence length="406" mass="45922">MVFDSKTRVFGSINRPRENLVTHLLRRMIAQIEFGHITVVLPSSDRVEHFGKRPGASAELVVHRWRAIRRLVSHGDLGFAEAYIDGDWSSPDLVGLLELAAQNIAVLDRGMAGFQIVRMANRVRHLLRTNSKSGSRRNVSFHYDLGNAFYECWLDQSMTYSSALYTNPDMTLAEAQDAKLSRIVELLDLRGGETVLEIGCGWGALAVRLAQSAAQVTGVTLSSEQLAFAQERVEREDLNDTIALKLADYRDVDGSYDRIVSIEMLEAVGEAYWPVYFKTLHERLRTGGIAVLQVITIDEARFPAYRRSADFIQRHIFPGGMLPTREMIAEQAKAANLKPVSAQMFGQDYAKTLAEWRKRFIASWPQIEAMGFPKRFHRLWEYYLSYCEAGFRKGTIDVGFYVLAKG</sequence>
<dbReference type="OrthoDB" id="9782855at2"/>
<dbReference type="GO" id="GO:0032259">
    <property type="term" value="P:methylation"/>
    <property type="evidence" value="ECO:0007669"/>
    <property type="project" value="UniProtKB-KW"/>
</dbReference>
<dbReference type="PIRSF" id="PIRSF003085">
    <property type="entry name" value="CMAS"/>
    <property type="match status" value="1"/>
</dbReference>
<comment type="similarity">
    <text evidence="1">Belongs to the CFA/CMAS family.</text>
</comment>
<dbReference type="GO" id="GO:0008610">
    <property type="term" value="P:lipid biosynthetic process"/>
    <property type="evidence" value="ECO:0007669"/>
    <property type="project" value="InterPro"/>
</dbReference>
<reference evidence="7 8" key="1">
    <citation type="submission" date="2018-05" db="EMBL/GenBank/DDBJ databases">
        <title>Genomic Encyclopedia of Type Strains, Phase IV (KMG-IV): sequencing the most valuable type-strain genomes for metagenomic binning, comparative biology and taxonomic classification.</title>
        <authorList>
            <person name="Goeker M."/>
        </authorList>
    </citation>
    <scope>NUCLEOTIDE SEQUENCE [LARGE SCALE GENOMIC DNA]</scope>
    <source>
        <strain evidence="7 8">DSM 6462</strain>
    </source>
</reference>
<dbReference type="EMBL" id="QJJK01000003">
    <property type="protein sequence ID" value="PXW61972.1"/>
    <property type="molecule type" value="Genomic_DNA"/>
</dbReference>
<dbReference type="GO" id="GO:0008168">
    <property type="term" value="F:methyltransferase activity"/>
    <property type="evidence" value="ECO:0007669"/>
    <property type="project" value="UniProtKB-KW"/>
</dbReference>
<evidence type="ECO:0000256" key="2">
    <source>
        <dbReference type="ARBA" id="ARBA00022603"/>
    </source>
</evidence>
<keyword evidence="4" id="KW-0949">S-adenosyl-L-methionine</keyword>
<dbReference type="InterPro" id="IPR050723">
    <property type="entry name" value="CFA/CMAS"/>
</dbReference>
<evidence type="ECO:0000256" key="3">
    <source>
        <dbReference type="ARBA" id="ARBA00022679"/>
    </source>
</evidence>
<dbReference type="PANTHER" id="PTHR43667:SF2">
    <property type="entry name" value="FATTY ACID C-METHYL TRANSFERASE"/>
    <property type="match status" value="1"/>
</dbReference>
<dbReference type="Gene3D" id="3.40.50.150">
    <property type="entry name" value="Vaccinia Virus protein VP39"/>
    <property type="match status" value="1"/>
</dbReference>